<name>A0A6M5YTV0_9BACT</name>
<sequence>MDTGAPASIFSRQVWKAFHTRGDIVWIAHPPTEASREVLPRIDVHGGNYPFRLGRIRLVVVDLDKNQLAPRDVLVICTEDEPVDAEADPPELPRLLLIGLADVMNGRSLLLQVSADGQQWTAPLSEP</sequence>
<accession>A0A6M5YTV0</accession>
<keyword evidence="2" id="KW-1185">Reference proteome</keyword>
<gene>
    <name evidence="1" type="ORF">FTUN_4424</name>
</gene>
<evidence type="ECO:0000313" key="2">
    <source>
        <dbReference type="Proteomes" id="UP000503447"/>
    </source>
</evidence>
<proteinExistence type="predicted"/>
<evidence type="ECO:0000313" key="1">
    <source>
        <dbReference type="EMBL" id="QJW96864.1"/>
    </source>
</evidence>
<reference evidence="2" key="1">
    <citation type="submission" date="2020-05" db="EMBL/GenBank/DDBJ databases">
        <title>Frigoriglobus tundricola gen. nov., sp. nov., a psychrotolerant cellulolytic planctomycete of the family Gemmataceae with two divergent copies of 16S rRNA gene.</title>
        <authorList>
            <person name="Kulichevskaya I.S."/>
            <person name="Ivanova A.A."/>
            <person name="Naumoff D.G."/>
            <person name="Beletsky A.V."/>
            <person name="Rijpstra W.I.C."/>
            <person name="Sinninghe Damste J.S."/>
            <person name="Mardanov A.V."/>
            <person name="Ravin N.V."/>
            <person name="Dedysh S.N."/>
        </authorList>
    </citation>
    <scope>NUCLEOTIDE SEQUENCE [LARGE SCALE GENOMIC DNA]</scope>
    <source>
        <strain evidence="2">PL17</strain>
    </source>
</reference>
<dbReference type="Proteomes" id="UP000503447">
    <property type="component" value="Chromosome"/>
</dbReference>
<dbReference type="AlphaFoldDB" id="A0A6M5YTV0"/>
<dbReference type="EMBL" id="CP053452">
    <property type="protein sequence ID" value="QJW96864.1"/>
    <property type="molecule type" value="Genomic_DNA"/>
</dbReference>
<organism evidence="1 2">
    <name type="scientific">Frigoriglobus tundricola</name>
    <dbReference type="NCBI Taxonomy" id="2774151"/>
    <lineage>
        <taxon>Bacteria</taxon>
        <taxon>Pseudomonadati</taxon>
        <taxon>Planctomycetota</taxon>
        <taxon>Planctomycetia</taxon>
        <taxon>Gemmatales</taxon>
        <taxon>Gemmataceae</taxon>
        <taxon>Frigoriglobus</taxon>
    </lineage>
</organism>
<dbReference type="RefSeq" id="WP_171472368.1">
    <property type="nucleotide sequence ID" value="NZ_CP053452.2"/>
</dbReference>
<protein>
    <submittedName>
        <fullName evidence="1">Uncharacterized protein</fullName>
    </submittedName>
</protein>
<dbReference type="KEGG" id="ftj:FTUN_4424"/>